<sequence>MSPSGPSWQGLPRGRHAYPLAKRHHLTLRTQVPACGTLDLASPQLFSQDAHVNAARTPSQQPGTMEDTAMTAPTLVIAARGSRDQRVARATQALKAELTRLRPEVDAHVAFLDSCLPSLPQVLGTVAGSGVDEVVVVPLDLTHAIEVDPRIDGLVAQTTHQHPALRVSVARPIGPEASLLTLLDARLRSALAAARVLELDGLILSSATTGDVRGTALLARRARQWSTHHRLPCLTAVADGSGPSVAQAMQGLRSQGRRHIAVGSFFLAADERWAVQADQARRVGAVAVSEPLGTAAEVAELVLARYAFAAMELLPFDERGNFAAPEPEVAPIGALAFGA</sequence>
<proteinExistence type="predicted"/>
<dbReference type="CDD" id="cd03416">
    <property type="entry name" value="CbiX_SirB_N"/>
    <property type="match status" value="1"/>
</dbReference>
<keyword evidence="2" id="KW-0456">Lyase</keyword>
<gene>
    <name evidence="3" type="ORF">ET989_06285</name>
</gene>
<dbReference type="GO" id="GO:0016829">
    <property type="term" value="F:lyase activity"/>
    <property type="evidence" value="ECO:0007669"/>
    <property type="project" value="UniProtKB-KW"/>
</dbReference>
<keyword evidence="4" id="KW-1185">Reference proteome</keyword>
<dbReference type="Pfam" id="PF01903">
    <property type="entry name" value="CbiX"/>
    <property type="match status" value="1"/>
</dbReference>
<dbReference type="InterPro" id="IPR050963">
    <property type="entry name" value="Sirohydro_Cobaltochel/CbiX"/>
</dbReference>
<dbReference type="SUPFAM" id="SSF53800">
    <property type="entry name" value="Chelatase"/>
    <property type="match status" value="1"/>
</dbReference>
<accession>A0A4Q9KE99</accession>
<dbReference type="PANTHER" id="PTHR33542">
    <property type="entry name" value="SIROHYDROCHLORIN FERROCHELATASE, CHLOROPLASTIC"/>
    <property type="match status" value="1"/>
</dbReference>
<evidence type="ECO:0000256" key="2">
    <source>
        <dbReference type="ARBA" id="ARBA00023239"/>
    </source>
</evidence>
<organism evidence="3 4">
    <name type="scientific">Propioniciclava sinopodophylli</name>
    <dbReference type="NCBI Taxonomy" id="1837344"/>
    <lineage>
        <taxon>Bacteria</taxon>
        <taxon>Bacillati</taxon>
        <taxon>Actinomycetota</taxon>
        <taxon>Actinomycetes</taxon>
        <taxon>Propionibacteriales</taxon>
        <taxon>Propionibacteriaceae</taxon>
        <taxon>Propioniciclava</taxon>
    </lineage>
</organism>
<protein>
    <recommendedName>
        <fullName evidence="5">Sirohydrochlorin chelatase</fullName>
    </recommendedName>
</protein>
<dbReference type="Proteomes" id="UP000292373">
    <property type="component" value="Unassembled WGS sequence"/>
</dbReference>
<dbReference type="GO" id="GO:0046872">
    <property type="term" value="F:metal ion binding"/>
    <property type="evidence" value="ECO:0007669"/>
    <property type="project" value="UniProtKB-KW"/>
</dbReference>
<dbReference type="PANTHER" id="PTHR33542:SF5">
    <property type="entry name" value="FERROCHELATASE CHE1"/>
    <property type="match status" value="1"/>
</dbReference>
<dbReference type="EMBL" id="SDMQ01000005">
    <property type="protein sequence ID" value="TBT85357.1"/>
    <property type="molecule type" value="Genomic_DNA"/>
</dbReference>
<dbReference type="InterPro" id="IPR002762">
    <property type="entry name" value="CbiX-like"/>
</dbReference>
<dbReference type="Gene3D" id="3.40.50.1400">
    <property type="match status" value="2"/>
</dbReference>
<dbReference type="OrthoDB" id="482456at2"/>
<evidence type="ECO:0000256" key="1">
    <source>
        <dbReference type="ARBA" id="ARBA00022723"/>
    </source>
</evidence>
<dbReference type="AlphaFoldDB" id="A0A4Q9KE99"/>
<evidence type="ECO:0008006" key="5">
    <source>
        <dbReference type="Google" id="ProtNLM"/>
    </source>
</evidence>
<keyword evidence="1" id="KW-0479">Metal-binding</keyword>
<name>A0A4Q9KE99_9ACTN</name>
<evidence type="ECO:0000313" key="3">
    <source>
        <dbReference type="EMBL" id="TBT85357.1"/>
    </source>
</evidence>
<evidence type="ECO:0000313" key="4">
    <source>
        <dbReference type="Proteomes" id="UP000292373"/>
    </source>
</evidence>
<comment type="caution">
    <text evidence="3">The sequence shown here is derived from an EMBL/GenBank/DDBJ whole genome shotgun (WGS) entry which is preliminary data.</text>
</comment>
<reference evidence="3 4" key="1">
    <citation type="submission" date="2019-01" db="EMBL/GenBank/DDBJ databases">
        <title>Lactibacter flavus gen. nov., sp. nov., a novel bacterium of the family Propionibacteriaceae isolated from raw milk and dairy products.</title>
        <authorList>
            <person name="Huptas C."/>
            <person name="Wenning M."/>
            <person name="Breitenwieser F."/>
            <person name="Doll E."/>
            <person name="Von Neubeck M."/>
            <person name="Busse H.-J."/>
            <person name="Scherer S."/>
        </authorList>
    </citation>
    <scope>NUCLEOTIDE SEQUENCE [LARGE SCALE GENOMIC DNA]</scope>
    <source>
        <strain evidence="3 4">KCTC 33808</strain>
    </source>
</reference>